<accession>A0A1G1WQS1</accession>
<name>A0A1G1WQS1_9BACT</name>
<dbReference type="GO" id="GO:0008483">
    <property type="term" value="F:transaminase activity"/>
    <property type="evidence" value="ECO:0007669"/>
    <property type="project" value="TreeGrafter"/>
</dbReference>
<evidence type="ECO:0000313" key="2">
    <source>
        <dbReference type="EMBL" id="OGY30085.1"/>
    </source>
</evidence>
<comment type="caution">
    <text evidence="2">The sequence shown here is derived from an EMBL/GenBank/DDBJ whole genome shotgun (WGS) entry which is preliminary data.</text>
</comment>
<dbReference type="PANTHER" id="PTHR30244:SF34">
    <property type="entry name" value="DTDP-4-AMINO-4,6-DIDEOXYGALACTOSE TRANSAMINASE"/>
    <property type="match status" value="1"/>
</dbReference>
<dbReference type="SUPFAM" id="SSF53383">
    <property type="entry name" value="PLP-dependent transferases"/>
    <property type="match status" value="1"/>
</dbReference>
<dbReference type="InterPro" id="IPR000653">
    <property type="entry name" value="DegT/StrS_aminotransferase"/>
</dbReference>
<dbReference type="PIRSF" id="PIRSF000390">
    <property type="entry name" value="PLP_StrS"/>
    <property type="match status" value="1"/>
</dbReference>
<organism evidence="2 3">
    <name type="scientific">Candidatus Woykebacteria bacterium RIFCSPHIGHO2_02_FULL_43_16b</name>
    <dbReference type="NCBI Taxonomy" id="1802601"/>
    <lineage>
        <taxon>Bacteria</taxon>
        <taxon>Candidatus Woykeibacteriota</taxon>
    </lineage>
</organism>
<dbReference type="AlphaFoldDB" id="A0A1G1WQS1"/>
<reference evidence="2 3" key="1">
    <citation type="journal article" date="2016" name="Nat. Commun.">
        <title>Thousands of microbial genomes shed light on interconnected biogeochemical processes in an aquifer system.</title>
        <authorList>
            <person name="Anantharaman K."/>
            <person name="Brown C.T."/>
            <person name="Hug L.A."/>
            <person name="Sharon I."/>
            <person name="Castelle C.J."/>
            <person name="Probst A.J."/>
            <person name="Thomas B.C."/>
            <person name="Singh A."/>
            <person name="Wilkins M.J."/>
            <person name="Karaoz U."/>
            <person name="Brodie E.L."/>
            <person name="Williams K.H."/>
            <person name="Hubbard S.S."/>
            <person name="Banfield J.F."/>
        </authorList>
    </citation>
    <scope>NUCLEOTIDE SEQUENCE [LARGE SCALE GENOMIC DNA]</scope>
</reference>
<dbReference type="GO" id="GO:0000271">
    <property type="term" value="P:polysaccharide biosynthetic process"/>
    <property type="evidence" value="ECO:0007669"/>
    <property type="project" value="TreeGrafter"/>
</dbReference>
<keyword evidence="1" id="KW-0663">Pyridoxal phosphate</keyword>
<dbReference type="InterPro" id="IPR015424">
    <property type="entry name" value="PyrdxlP-dep_Trfase"/>
</dbReference>
<sequence>MYMSDKPKRQIRVGDTFIHQKAIDYVNQVLKSNRLSYGPFTKKFEEEFARLHDRKYGLFCNSGTSALEVAIHALKEKYSWSDGDEVLVPAVTFIATSNVVIQNHLKPVFVEVDPIYYEIDPEKIEERVTSRTRAIMPVHLFGQPCDMDPIMEIARKHNLKVVEDSCETMFVNYKGNPTGSWGDISCFSTYVAHLLVTGVGGLCLTNDNDLAVLIKSLYNHGRDGIYISIDDDDDKKGKALFNIVEKRFSFVHVGYSYRCTEMEGALGLAGLEERGNMLEKRLSNALFYTEKLQKYAQYIQLPSIRPETEHAFMMYPIIVHKESGFSREDLIFFLEENGIETRNAMPLLSQPVYRKIFGEIEDQYPVAKWITHNGFYIGCHQEMREKDLEYVVEKFDEFFVKLAK</sequence>
<evidence type="ECO:0000256" key="1">
    <source>
        <dbReference type="RuleBase" id="RU004508"/>
    </source>
</evidence>
<dbReference type="PANTHER" id="PTHR30244">
    <property type="entry name" value="TRANSAMINASE"/>
    <property type="match status" value="1"/>
</dbReference>
<dbReference type="Pfam" id="PF01041">
    <property type="entry name" value="DegT_DnrJ_EryC1"/>
    <property type="match status" value="1"/>
</dbReference>
<dbReference type="InterPro" id="IPR015421">
    <property type="entry name" value="PyrdxlP-dep_Trfase_major"/>
</dbReference>
<evidence type="ECO:0008006" key="4">
    <source>
        <dbReference type="Google" id="ProtNLM"/>
    </source>
</evidence>
<dbReference type="Gene3D" id="3.40.640.10">
    <property type="entry name" value="Type I PLP-dependent aspartate aminotransferase-like (Major domain)"/>
    <property type="match status" value="1"/>
</dbReference>
<gene>
    <name evidence="2" type="ORF">A3J50_03305</name>
</gene>
<dbReference type="EMBL" id="MHCX01000008">
    <property type="protein sequence ID" value="OGY30085.1"/>
    <property type="molecule type" value="Genomic_DNA"/>
</dbReference>
<dbReference type="Gene3D" id="3.90.1150.10">
    <property type="entry name" value="Aspartate Aminotransferase, domain 1"/>
    <property type="match status" value="1"/>
</dbReference>
<dbReference type="CDD" id="cd00616">
    <property type="entry name" value="AHBA_syn"/>
    <property type="match status" value="1"/>
</dbReference>
<dbReference type="InterPro" id="IPR015422">
    <property type="entry name" value="PyrdxlP-dep_Trfase_small"/>
</dbReference>
<protein>
    <recommendedName>
        <fullName evidence="4">Aminotransferase DegT</fullName>
    </recommendedName>
</protein>
<proteinExistence type="inferred from homology"/>
<dbReference type="GO" id="GO:0030170">
    <property type="term" value="F:pyridoxal phosphate binding"/>
    <property type="evidence" value="ECO:0007669"/>
    <property type="project" value="TreeGrafter"/>
</dbReference>
<evidence type="ECO:0000313" key="3">
    <source>
        <dbReference type="Proteomes" id="UP000177821"/>
    </source>
</evidence>
<dbReference type="Proteomes" id="UP000177821">
    <property type="component" value="Unassembled WGS sequence"/>
</dbReference>
<comment type="similarity">
    <text evidence="1">Belongs to the DegT/DnrJ/EryC1 family.</text>
</comment>